<sequence length="149" mass="15299">MPANAGMAIFSSGWFDRLAMTKMIGTIITRPTSKNSGRPITIATSAITHGSDLPLPSPSRVVAIRSAAPDSAISAPSIEPSAMIIPASPRIAPAPLLNALATSSGGNPAPTPAINVPIRIDRKGGSLVALISTMMLAMASNTQNMRRVS</sequence>
<evidence type="ECO:0000313" key="1">
    <source>
        <dbReference type="EMBL" id="KAF2408265.1"/>
    </source>
</evidence>
<organism evidence="1 2">
    <name type="scientific">Pseudomonas antarctica</name>
    <dbReference type="NCBI Taxonomy" id="219572"/>
    <lineage>
        <taxon>Bacteria</taxon>
        <taxon>Pseudomonadati</taxon>
        <taxon>Pseudomonadota</taxon>
        <taxon>Gammaproteobacteria</taxon>
        <taxon>Pseudomonadales</taxon>
        <taxon>Pseudomonadaceae</taxon>
        <taxon>Pseudomonas</taxon>
    </lineage>
</organism>
<gene>
    <name evidence="1" type="ORF">PSAN_06530</name>
</gene>
<evidence type="ECO:0000313" key="2">
    <source>
        <dbReference type="Proteomes" id="UP000748067"/>
    </source>
</evidence>
<accession>A0ABQ6ZV15</accession>
<proteinExistence type="predicted"/>
<dbReference type="EMBL" id="JXDI01000001">
    <property type="protein sequence ID" value="KAF2408265.1"/>
    <property type="molecule type" value="Genomic_DNA"/>
</dbReference>
<comment type="caution">
    <text evidence="1">The sequence shown here is derived from an EMBL/GenBank/DDBJ whole genome shotgun (WGS) entry which is preliminary data.</text>
</comment>
<name>A0ABQ6ZV15_9PSED</name>
<dbReference type="Proteomes" id="UP000748067">
    <property type="component" value="Unassembled WGS sequence"/>
</dbReference>
<keyword evidence="2" id="KW-1185">Reference proteome</keyword>
<protein>
    <submittedName>
        <fullName evidence="1">Uncharacterized protein</fullName>
    </submittedName>
</protein>
<reference evidence="1 2" key="1">
    <citation type="submission" date="2015-01" db="EMBL/GenBank/DDBJ databases">
        <title>Genome Sequence of Pseudomonas antarctica CMS 35.</title>
        <authorList>
            <person name="Voget S."/>
            <person name="Chow J."/>
            <person name="Daniel R."/>
            <person name="Streit W."/>
        </authorList>
    </citation>
    <scope>NUCLEOTIDE SEQUENCE [LARGE SCALE GENOMIC DNA]</scope>
    <source>
        <strain evidence="1 2">CMS 35</strain>
    </source>
</reference>